<dbReference type="Gene3D" id="3.30.460.40">
    <property type="match status" value="1"/>
</dbReference>
<evidence type="ECO:0000313" key="2">
    <source>
        <dbReference type="Proteomes" id="UP000326912"/>
    </source>
</evidence>
<accession>A0A5J4KTQ1</accession>
<sequence length="168" mass="18578">MMYAQDVLIVVNRLTAAGVSVWLDGGWGVDALVGKQTREHIDMDVVVLLTQADLAHSILELADYRITEDDFPTRFVMQDAAGHSIDFHPIFKDEQGDGFQQLQDGSLFCYPASCFAGTGTIEDQTVACIAAEAQLLCHLGYEPAEKDQHDVHLLAAHFQLELPAQYQK</sequence>
<dbReference type="EMBL" id="BKZW01000003">
    <property type="protein sequence ID" value="GER91043.1"/>
    <property type="molecule type" value="Genomic_DNA"/>
</dbReference>
<proteinExistence type="predicted"/>
<gene>
    <name evidence="1" type="ORF">KDW_52050</name>
</gene>
<keyword evidence="1" id="KW-0808">Transferase</keyword>
<dbReference type="Proteomes" id="UP000326912">
    <property type="component" value="Unassembled WGS sequence"/>
</dbReference>
<organism evidence="1 2">
    <name type="scientific">Dictyobacter vulcani</name>
    <dbReference type="NCBI Taxonomy" id="2607529"/>
    <lineage>
        <taxon>Bacteria</taxon>
        <taxon>Bacillati</taxon>
        <taxon>Chloroflexota</taxon>
        <taxon>Ktedonobacteria</taxon>
        <taxon>Ktedonobacterales</taxon>
        <taxon>Dictyobacteraceae</taxon>
        <taxon>Dictyobacter</taxon>
    </lineage>
</organism>
<reference evidence="1 2" key="1">
    <citation type="submission" date="2019-10" db="EMBL/GenBank/DDBJ databases">
        <title>Dictyobacter vulcani sp. nov., within the class Ktedonobacteria, isolated from soil of volcanic Mt. Zao.</title>
        <authorList>
            <person name="Zheng Y."/>
            <person name="Wang C.M."/>
            <person name="Sakai Y."/>
            <person name="Abe K."/>
            <person name="Yokota A."/>
            <person name="Yabe S."/>
        </authorList>
    </citation>
    <scope>NUCLEOTIDE SEQUENCE [LARGE SCALE GENOMIC DNA]</scope>
    <source>
        <strain evidence="1 2">W12</strain>
    </source>
</reference>
<name>A0A5J4KTQ1_9CHLR</name>
<protein>
    <submittedName>
        <fullName evidence="1">Aminoglycoside nucleotidyltransferase</fullName>
    </submittedName>
</protein>
<dbReference type="AlphaFoldDB" id="A0A5J4KTQ1"/>
<dbReference type="GO" id="GO:0016740">
    <property type="term" value="F:transferase activity"/>
    <property type="evidence" value="ECO:0007669"/>
    <property type="project" value="UniProtKB-KW"/>
</dbReference>
<keyword evidence="2" id="KW-1185">Reference proteome</keyword>
<dbReference type="RefSeq" id="WP_151758737.1">
    <property type="nucleotide sequence ID" value="NZ_BKZW01000003.1"/>
</dbReference>
<dbReference type="InterPro" id="IPR019646">
    <property type="entry name" value="Aminoglyc_AdlTrfase"/>
</dbReference>
<comment type="caution">
    <text evidence="1">The sequence shown here is derived from an EMBL/GenBank/DDBJ whole genome shotgun (WGS) entry which is preliminary data.</text>
</comment>
<dbReference type="Pfam" id="PF10706">
    <property type="entry name" value="Aminoglyc_resit"/>
    <property type="match status" value="1"/>
</dbReference>
<evidence type="ECO:0000313" key="1">
    <source>
        <dbReference type="EMBL" id="GER91043.1"/>
    </source>
</evidence>